<gene>
    <name evidence="2" type="ORF">EV421DRAFT_1911687</name>
</gene>
<evidence type="ECO:0000256" key="1">
    <source>
        <dbReference type="SAM" id="MobiDB-lite"/>
    </source>
</evidence>
<reference evidence="2" key="1">
    <citation type="submission" date="2023-06" db="EMBL/GenBank/DDBJ databases">
        <authorList>
            <consortium name="Lawrence Berkeley National Laboratory"/>
            <person name="Ahrendt S."/>
            <person name="Sahu N."/>
            <person name="Indic B."/>
            <person name="Wong-Bajracharya J."/>
            <person name="Merenyi Z."/>
            <person name="Ke H.-M."/>
            <person name="Monk M."/>
            <person name="Kocsube S."/>
            <person name="Drula E."/>
            <person name="Lipzen A."/>
            <person name="Balint B."/>
            <person name="Henrissat B."/>
            <person name="Andreopoulos B."/>
            <person name="Martin F.M."/>
            <person name="Harder C.B."/>
            <person name="Rigling D."/>
            <person name="Ford K.L."/>
            <person name="Foster G.D."/>
            <person name="Pangilinan J."/>
            <person name="Papanicolaou A."/>
            <person name="Barry K."/>
            <person name="LaButti K."/>
            <person name="Viragh M."/>
            <person name="Koriabine M."/>
            <person name="Yan M."/>
            <person name="Riley R."/>
            <person name="Champramary S."/>
            <person name="Plett K.L."/>
            <person name="Tsai I.J."/>
            <person name="Slot J."/>
            <person name="Sipos G."/>
            <person name="Plett J."/>
            <person name="Nagy L.G."/>
            <person name="Grigoriev I.V."/>
        </authorList>
    </citation>
    <scope>NUCLEOTIDE SEQUENCE</scope>
    <source>
        <strain evidence="2">FPL87.14</strain>
    </source>
</reference>
<evidence type="ECO:0000313" key="3">
    <source>
        <dbReference type="Proteomes" id="UP001175226"/>
    </source>
</evidence>
<comment type="caution">
    <text evidence="2">The sequence shown here is derived from an EMBL/GenBank/DDBJ whole genome shotgun (WGS) entry which is preliminary data.</text>
</comment>
<accession>A0AA39MF92</accession>
<evidence type="ECO:0000313" key="2">
    <source>
        <dbReference type="EMBL" id="KAK0431599.1"/>
    </source>
</evidence>
<dbReference type="EMBL" id="JAUEPT010000110">
    <property type="protein sequence ID" value="KAK0431599.1"/>
    <property type="molecule type" value="Genomic_DNA"/>
</dbReference>
<protein>
    <submittedName>
        <fullName evidence="2">Uncharacterized protein</fullName>
    </submittedName>
</protein>
<sequence>MSHPTSDDGSQCLNIFAVPQGFEPGREHARRRSFVPTTPPHSLPTRISSVSGGTPKCNPWPQLPRRMLAQLPPRNMEIYYDNSSIPSPPPPPMNIYMNPLLIQRNHPDTLRGYWYPPNLVPGWNIPVPLSDMGTHSQQHSRCPPYQQIPAEVFLPDDSSSDTGSLDGLSQALRAVRPRPSDRPHLPPPRTNDNPLNEFGGDYDWPALAPINQEILGPQRIAAWEIRRSDIERQSPLGLRSRITMEEYLTHERGDRVPFFRNTVMTLNARAFANCE</sequence>
<feature type="region of interest" description="Disordered" evidence="1">
    <location>
        <begin position="25"/>
        <end position="61"/>
    </location>
</feature>
<proteinExistence type="predicted"/>
<organism evidence="2 3">
    <name type="scientific">Armillaria borealis</name>
    <dbReference type="NCBI Taxonomy" id="47425"/>
    <lineage>
        <taxon>Eukaryota</taxon>
        <taxon>Fungi</taxon>
        <taxon>Dikarya</taxon>
        <taxon>Basidiomycota</taxon>
        <taxon>Agaricomycotina</taxon>
        <taxon>Agaricomycetes</taxon>
        <taxon>Agaricomycetidae</taxon>
        <taxon>Agaricales</taxon>
        <taxon>Marasmiineae</taxon>
        <taxon>Physalacriaceae</taxon>
        <taxon>Armillaria</taxon>
    </lineage>
</organism>
<keyword evidence="3" id="KW-1185">Reference proteome</keyword>
<feature type="region of interest" description="Disordered" evidence="1">
    <location>
        <begin position="174"/>
        <end position="198"/>
    </location>
</feature>
<dbReference type="AlphaFoldDB" id="A0AA39MF92"/>
<name>A0AA39MF92_9AGAR</name>
<dbReference type="Proteomes" id="UP001175226">
    <property type="component" value="Unassembled WGS sequence"/>
</dbReference>